<dbReference type="Proteomes" id="UP000121784">
    <property type="component" value="Segment"/>
</dbReference>
<evidence type="ECO:0000256" key="1">
    <source>
        <dbReference type="ARBA" id="ARBA00022518"/>
    </source>
</evidence>
<feature type="compositionally biased region" description="Polar residues" evidence="3">
    <location>
        <begin position="1"/>
        <end position="16"/>
    </location>
</feature>
<keyword evidence="1" id="KW-0244">Early protein</keyword>
<evidence type="ECO:0000313" key="5">
    <source>
        <dbReference type="Proteomes" id="UP000121784"/>
    </source>
</evidence>
<organism evidence="4 5">
    <name type="scientific">Cotia virus</name>
    <dbReference type="NCBI Taxonomy" id="39444"/>
    <lineage>
        <taxon>Viruses</taxon>
        <taxon>Varidnaviria</taxon>
        <taxon>Bamfordvirae</taxon>
        <taxon>Nucleocytoviricota</taxon>
        <taxon>Pokkesviricetes</taxon>
        <taxon>Chitovirales</taxon>
        <taxon>Poxviridae</taxon>
        <taxon>Chordopoxvirinae</taxon>
        <taxon>Oryzopoxvirus</taxon>
        <taxon>Oryzopoxvirus cotia</taxon>
    </lineage>
</organism>
<feature type="region of interest" description="Disordered" evidence="3">
    <location>
        <begin position="1"/>
        <end position="25"/>
    </location>
</feature>
<protein>
    <submittedName>
        <fullName evidence="4">Uncharacterized protein</fullName>
    </submittedName>
</protein>
<accession>A0A097IVP5</accession>
<dbReference type="Pfam" id="PF05886">
    <property type="entry name" value="Orthopox_F8"/>
    <property type="match status" value="1"/>
</dbReference>
<evidence type="ECO:0000256" key="3">
    <source>
        <dbReference type="SAM" id="MobiDB-lite"/>
    </source>
</evidence>
<proteinExistence type="inferred from homology"/>
<gene>
    <name evidence="4" type="primary">39</name>
</gene>
<evidence type="ECO:0000256" key="2">
    <source>
        <dbReference type="ARBA" id="ARBA00034700"/>
    </source>
</evidence>
<dbReference type="InterPro" id="IPR008726">
    <property type="entry name" value="Poxvirus_F8"/>
</dbReference>
<evidence type="ECO:0000313" key="4">
    <source>
        <dbReference type="EMBL" id="AIT70654.1"/>
    </source>
</evidence>
<dbReference type="EMBL" id="KM595078">
    <property type="protein sequence ID" value="AIT70654.1"/>
    <property type="molecule type" value="Genomic_DNA"/>
</dbReference>
<sequence>MNNPKNNKNSIASNTVKDPPTNDEIRKYGHCLNIKKQSSETKDEIYLKNNYPMTIRNNKLYDT</sequence>
<comment type="similarity">
    <text evidence="2">Belongs to the orthopoxvirus OPG052 family.</text>
</comment>
<name>A0A097IVP5_9POXV</name>
<reference evidence="4 5" key="1">
    <citation type="submission" date="2014-09" db="EMBL/GenBank/DDBJ databases">
        <title>Complete Genome Sequence of the Embu Virus Strain SPAn 880.</title>
        <authorList>
            <person name="Ibrahim M.S."/>
            <person name="Antwerpen M.H."/>
            <person name="Georgi E."/>
            <person name="Vette P."/>
            <person name="Zoeller G."/>
            <person name="Meyer H."/>
        </authorList>
    </citation>
    <scope>NUCLEOTIDE SEQUENCE [LARGE SCALE GENOMIC DNA]</scope>
    <source>
        <strain evidence="4">SPAn880</strain>
    </source>
</reference>